<dbReference type="PANTHER" id="PTHR38471:SF2">
    <property type="entry name" value="FOUR HELIX BUNDLE PROTEIN"/>
    <property type="match status" value="1"/>
</dbReference>
<evidence type="ECO:0000313" key="1">
    <source>
        <dbReference type="EMBL" id="OGK41053.1"/>
    </source>
</evidence>
<proteinExistence type="predicted"/>
<dbReference type="SUPFAM" id="SSF158446">
    <property type="entry name" value="IVS-encoded protein-like"/>
    <property type="match status" value="1"/>
</dbReference>
<dbReference type="Gene3D" id="1.20.1440.60">
    <property type="entry name" value="23S rRNA-intervening sequence"/>
    <property type="match status" value="1"/>
</dbReference>
<dbReference type="Pfam" id="PF05635">
    <property type="entry name" value="23S_rRNA_IVP"/>
    <property type="match status" value="1"/>
</dbReference>
<comment type="caution">
    <text evidence="1">The sequence shown here is derived from an EMBL/GenBank/DDBJ whole genome shotgun (WGS) entry which is preliminary data.</text>
</comment>
<sequence>MRSKNISLNLEDIQVYQKARLLSKTAWKIYDEFTWQIKKIIGDQFITATDSVGGNVAEGYGRFHYLDRIKFFYNARGSLLESNHWFELIVERKLIKNIKLKEEYEDIYRILKPQLNSFINSLYKIKNEAKTHIS</sequence>
<dbReference type="InterPro" id="IPR012657">
    <property type="entry name" value="23S_rRNA-intervening_sequence"/>
</dbReference>
<accession>A0A1F7ICG0</accession>
<dbReference type="STRING" id="1802056.A2954_05970"/>
<dbReference type="Proteomes" id="UP000177698">
    <property type="component" value="Unassembled WGS sequence"/>
</dbReference>
<dbReference type="InterPro" id="IPR036583">
    <property type="entry name" value="23S_rRNA_IVS_sf"/>
</dbReference>
<dbReference type="EMBL" id="MGAG01000015">
    <property type="protein sequence ID" value="OGK41053.1"/>
    <property type="molecule type" value="Genomic_DNA"/>
</dbReference>
<gene>
    <name evidence="1" type="ORF">A2954_05970</name>
</gene>
<dbReference type="AlphaFoldDB" id="A0A1F7ICG0"/>
<evidence type="ECO:0000313" key="2">
    <source>
        <dbReference type="Proteomes" id="UP000177698"/>
    </source>
</evidence>
<name>A0A1F7ICG0_9BACT</name>
<organism evidence="1 2">
    <name type="scientific">Candidatus Roizmanbacteria bacterium RIFCSPLOWO2_01_FULL_37_12</name>
    <dbReference type="NCBI Taxonomy" id="1802056"/>
    <lineage>
        <taxon>Bacteria</taxon>
        <taxon>Candidatus Roizmaniibacteriota</taxon>
    </lineage>
</organism>
<protein>
    <recommendedName>
        <fullName evidence="3">Four helix bundle protein</fullName>
    </recommendedName>
</protein>
<dbReference type="PANTHER" id="PTHR38471">
    <property type="entry name" value="FOUR HELIX BUNDLE PROTEIN"/>
    <property type="match status" value="1"/>
</dbReference>
<reference evidence="1 2" key="1">
    <citation type="journal article" date="2016" name="Nat. Commun.">
        <title>Thousands of microbial genomes shed light on interconnected biogeochemical processes in an aquifer system.</title>
        <authorList>
            <person name="Anantharaman K."/>
            <person name="Brown C.T."/>
            <person name="Hug L.A."/>
            <person name="Sharon I."/>
            <person name="Castelle C.J."/>
            <person name="Probst A.J."/>
            <person name="Thomas B.C."/>
            <person name="Singh A."/>
            <person name="Wilkins M.J."/>
            <person name="Karaoz U."/>
            <person name="Brodie E.L."/>
            <person name="Williams K.H."/>
            <person name="Hubbard S.S."/>
            <person name="Banfield J.F."/>
        </authorList>
    </citation>
    <scope>NUCLEOTIDE SEQUENCE [LARGE SCALE GENOMIC DNA]</scope>
</reference>
<evidence type="ECO:0008006" key="3">
    <source>
        <dbReference type="Google" id="ProtNLM"/>
    </source>
</evidence>
<dbReference type="NCBIfam" id="TIGR02436">
    <property type="entry name" value="four helix bundle protein"/>
    <property type="match status" value="1"/>
</dbReference>